<dbReference type="PANTHER" id="PTHR34386">
    <property type="entry name" value="GLUTAREDOXIN"/>
    <property type="match status" value="1"/>
</dbReference>
<comment type="caution">
    <text evidence="3">The sequence shown here is derived from an EMBL/GenBank/DDBJ whole genome shotgun (WGS) entry which is preliminary data.</text>
</comment>
<dbReference type="InterPro" id="IPR002109">
    <property type="entry name" value="Glutaredoxin"/>
</dbReference>
<gene>
    <name evidence="3" type="ORF">FDF74_00970</name>
</gene>
<accession>A0A6M0R7M4</accession>
<keyword evidence="4" id="KW-1185">Reference proteome</keyword>
<sequence length="75" mass="8738">MVKVYSIPTCSWCEKTKKYLDSKNVQYETIDIESDLEGRQKMFEISHQKSVPVIDIDGEVIIGFQKDKLDELLKL</sequence>
<dbReference type="OrthoDB" id="9795531at2"/>
<dbReference type="Pfam" id="PF00462">
    <property type="entry name" value="Glutaredoxin"/>
    <property type="match status" value="1"/>
</dbReference>
<dbReference type="Proteomes" id="UP000473885">
    <property type="component" value="Unassembled WGS sequence"/>
</dbReference>
<dbReference type="Gene3D" id="3.40.30.10">
    <property type="entry name" value="Glutaredoxin"/>
    <property type="match status" value="1"/>
</dbReference>
<dbReference type="PROSITE" id="PS51354">
    <property type="entry name" value="GLUTAREDOXIN_2"/>
    <property type="match status" value="1"/>
</dbReference>
<reference evidence="3 4" key="1">
    <citation type="submission" date="2019-04" db="EMBL/GenBank/DDBJ databases">
        <title>Genome sequencing of Clostridium botulinum Groups I-IV and Clostridium butyricum.</title>
        <authorList>
            <person name="Brunt J."/>
            <person name="Van Vliet A.H.M."/>
            <person name="Stringer S.C."/>
            <person name="Carter A.T."/>
            <person name="Peck M.W."/>
        </authorList>
    </citation>
    <scope>NUCLEOTIDE SEQUENCE [LARGE SCALE GENOMIC DNA]</scope>
    <source>
        <strain evidence="3 4">IFR 18/094</strain>
    </source>
</reference>
<dbReference type="GO" id="GO:0009055">
    <property type="term" value="F:electron transfer activity"/>
    <property type="evidence" value="ECO:0007669"/>
    <property type="project" value="TreeGrafter"/>
</dbReference>
<dbReference type="AlphaFoldDB" id="A0A6M0R7M4"/>
<evidence type="ECO:0000313" key="3">
    <source>
        <dbReference type="EMBL" id="NEZ45777.1"/>
    </source>
</evidence>
<feature type="domain" description="Glutaredoxin" evidence="2">
    <location>
        <begin position="2"/>
        <end position="61"/>
    </location>
</feature>
<dbReference type="EMBL" id="SXDP01000001">
    <property type="protein sequence ID" value="NEZ45777.1"/>
    <property type="molecule type" value="Genomic_DNA"/>
</dbReference>
<dbReference type="CDD" id="cd02976">
    <property type="entry name" value="NrdH"/>
    <property type="match status" value="1"/>
</dbReference>
<protein>
    <submittedName>
        <fullName evidence="3">NrdH-redoxin</fullName>
    </submittedName>
</protein>
<comment type="similarity">
    <text evidence="1">Belongs to the ArsC family.</text>
</comment>
<proteinExistence type="inferred from homology"/>
<dbReference type="PANTHER" id="PTHR34386:SF1">
    <property type="entry name" value="GLUTAREDOXIN-LIKE PROTEIN NRDH"/>
    <property type="match status" value="1"/>
</dbReference>
<evidence type="ECO:0000313" key="4">
    <source>
        <dbReference type="Proteomes" id="UP000473885"/>
    </source>
</evidence>
<evidence type="ECO:0000256" key="1">
    <source>
        <dbReference type="PROSITE-ProRule" id="PRU01282"/>
    </source>
</evidence>
<dbReference type="PROSITE" id="PS51353">
    <property type="entry name" value="ARSC"/>
    <property type="match status" value="1"/>
</dbReference>
<dbReference type="InterPro" id="IPR036249">
    <property type="entry name" value="Thioredoxin-like_sf"/>
</dbReference>
<evidence type="ECO:0000259" key="2">
    <source>
        <dbReference type="Pfam" id="PF00462"/>
    </source>
</evidence>
<name>A0A6M0R7M4_9CLOT</name>
<dbReference type="InterPro" id="IPR051548">
    <property type="entry name" value="Grx-like_ET"/>
</dbReference>
<dbReference type="SUPFAM" id="SSF52833">
    <property type="entry name" value="Thioredoxin-like"/>
    <property type="match status" value="1"/>
</dbReference>
<dbReference type="GO" id="GO:0045454">
    <property type="term" value="P:cell redox homeostasis"/>
    <property type="evidence" value="ECO:0007669"/>
    <property type="project" value="TreeGrafter"/>
</dbReference>
<dbReference type="InterPro" id="IPR011911">
    <property type="entry name" value="GlrX_YruB"/>
</dbReference>
<organism evidence="3 4">
    <name type="scientific">Clostridium niameyense</name>
    <dbReference type="NCBI Taxonomy" id="1622073"/>
    <lineage>
        <taxon>Bacteria</taxon>
        <taxon>Bacillati</taxon>
        <taxon>Bacillota</taxon>
        <taxon>Clostridia</taxon>
        <taxon>Eubacteriales</taxon>
        <taxon>Clostridiaceae</taxon>
        <taxon>Clostridium</taxon>
    </lineage>
</organism>
<dbReference type="NCBIfam" id="TIGR02196">
    <property type="entry name" value="GlrX_YruB"/>
    <property type="match status" value="1"/>
</dbReference>
<dbReference type="InterPro" id="IPR006660">
    <property type="entry name" value="Arsenate_reductase-like"/>
</dbReference>